<proteinExistence type="predicted"/>
<dbReference type="Proteomes" id="UP000226192">
    <property type="component" value="Unassembled WGS sequence"/>
</dbReference>
<comment type="caution">
    <text evidence="1">The sequence shown here is derived from an EMBL/GenBank/DDBJ whole genome shotgun (WGS) entry which is preliminary data.</text>
</comment>
<evidence type="ECO:0008006" key="3">
    <source>
        <dbReference type="Google" id="ProtNLM"/>
    </source>
</evidence>
<name>A0A2C5XH95_9HYPO</name>
<gene>
    <name evidence="1" type="ORF">CDD81_6883</name>
</gene>
<accession>A0A2C5XH95</accession>
<evidence type="ECO:0000313" key="1">
    <source>
        <dbReference type="EMBL" id="PHH62568.1"/>
    </source>
</evidence>
<protein>
    <recommendedName>
        <fullName evidence="3">LIM zinc-binding domain-containing protein</fullName>
    </recommendedName>
</protein>
<organism evidence="1 2">
    <name type="scientific">Ophiocordyceps australis</name>
    <dbReference type="NCBI Taxonomy" id="1399860"/>
    <lineage>
        <taxon>Eukaryota</taxon>
        <taxon>Fungi</taxon>
        <taxon>Dikarya</taxon>
        <taxon>Ascomycota</taxon>
        <taxon>Pezizomycotina</taxon>
        <taxon>Sordariomycetes</taxon>
        <taxon>Hypocreomycetidae</taxon>
        <taxon>Hypocreales</taxon>
        <taxon>Ophiocordycipitaceae</taxon>
        <taxon>Ophiocordyceps</taxon>
    </lineage>
</organism>
<dbReference type="OrthoDB" id="8062037at2759"/>
<evidence type="ECO:0000313" key="2">
    <source>
        <dbReference type="Proteomes" id="UP000226192"/>
    </source>
</evidence>
<dbReference type="AlphaFoldDB" id="A0A2C5XH95"/>
<keyword evidence="2" id="KW-1185">Reference proteome</keyword>
<dbReference type="STRING" id="1399860.A0A2C5XH95"/>
<reference evidence="1 2" key="1">
    <citation type="submission" date="2017-06" db="EMBL/GenBank/DDBJ databases">
        <title>Ant-infecting Ophiocordyceps genomes reveal a high diversity of potential behavioral manipulation genes and a possible major role for enterotoxins.</title>
        <authorList>
            <person name="De Bekker C."/>
            <person name="Evans H.C."/>
            <person name="Brachmann A."/>
            <person name="Hughes D.P."/>
        </authorList>
    </citation>
    <scope>NUCLEOTIDE SEQUENCE [LARGE SCALE GENOMIC DNA]</scope>
    <source>
        <strain evidence="1 2">Map64</strain>
    </source>
</reference>
<sequence length="298" mass="32996">MKQTQRRNVFTCTFCHCICTGSAQVLGRSARLACSRCATAVLDLAVCWTCGELVLRGDECVSLGWCFWHRACYGCLLCGSRRVCAGVSVRALFECSGGHGSEIEEPPLCAMCLVKVEVDGLDGETVVSKGLRRIDAVDGGVTRARWAQRQSRSKRRLASCRAPAGLGDSASWGDVLADEASSVIWVDIHDPINGYTFKPNPLKPIPLFMQPRPMSTMFANRQSTRAKTVDKPLRRDSLNSRRTNFSIQQESPRWANWSRHSEPWLPVSCLLESGQEQGRLTISRGRLSRSEGAQDDQQ</sequence>
<dbReference type="EMBL" id="NJET01000068">
    <property type="protein sequence ID" value="PHH62568.1"/>
    <property type="molecule type" value="Genomic_DNA"/>
</dbReference>